<protein>
    <submittedName>
        <fullName evidence="2">LAME_0F16094g1_1</fullName>
    </submittedName>
</protein>
<dbReference type="EMBL" id="LT598477">
    <property type="protein sequence ID" value="SCU96395.1"/>
    <property type="molecule type" value="Genomic_DNA"/>
</dbReference>
<gene>
    <name evidence="2" type="ORF">LAME_0F16094G</name>
</gene>
<proteinExistence type="predicted"/>
<evidence type="ECO:0000313" key="2">
    <source>
        <dbReference type="EMBL" id="SCU96395.1"/>
    </source>
</evidence>
<evidence type="ECO:0000256" key="1">
    <source>
        <dbReference type="SAM" id="MobiDB-lite"/>
    </source>
</evidence>
<feature type="region of interest" description="Disordered" evidence="1">
    <location>
        <begin position="96"/>
        <end position="191"/>
    </location>
</feature>
<keyword evidence="3" id="KW-1185">Reference proteome</keyword>
<sequence>MQGAGWSKPEYARRLMDIGHFGLAATDGKIGNFGIKGNDLSRLELATWDFQQYQCILKQLVLLNRYFCSMTVTSKMDSPEYVSNTESLAREMKESMNLENPQNVERSDEEAPSHPHRPRTGFRGPAPGPDYYRDEHFGRGPYHDDRPFDREFSREEHRDFFDHPRGAPPRGGRHGPHHGRGRPSFYPPPPPPPPKVEYHFHHHEHLASGPGYFGPNRDFHAGPGDRYGFPSHNIPPFLMENNFRTHHHDFLGDHYDTFRDDHGPFRGHHGPPRDHHGPFRYHHGPPRDHHSPFLWR</sequence>
<feature type="region of interest" description="Disordered" evidence="1">
    <location>
        <begin position="262"/>
        <end position="285"/>
    </location>
</feature>
<dbReference type="AlphaFoldDB" id="A0A1G4JYX6"/>
<evidence type="ECO:0000313" key="3">
    <source>
        <dbReference type="Proteomes" id="UP000191144"/>
    </source>
</evidence>
<feature type="compositionally biased region" description="Basic and acidic residues" evidence="1">
    <location>
        <begin position="131"/>
        <end position="165"/>
    </location>
</feature>
<feature type="compositionally biased region" description="Basic residues" evidence="1">
    <location>
        <begin position="171"/>
        <end position="181"/>
    </location>
</feature>
<reference evidence="3" key="1">
    <citation type="submission" date="2016-03" db="EMBL/GenBank/DDBJ databases">
        <authorList>
            <person name="Devillers Hugo."/>
        </authorList>
    </citation>
    <scope>NUCLEOTIDE SEQUENCE [LARGE SCALE GENOMIC DNA]</scope>
</reference>
<organism evidence="2 3">
    <name type="scientific">Lachancea meyersii CBS 8951</name>
    <dbReference type="NCBI Taxonomy" id="1266667"/>
    <lineage>
        <taxon>Eukaryota</taxon>
        <taxon>Fungi</taxon>
        <taxon>Dikarya</taxon>
        <taxon>Ascomycota</taxon>
        <taxon>Saccharomycotina</taxon>
        <taxon>Saccharomycetes</taxon>
        <taxon>Saccharomycetales</taxon>
        <taxon>Saccharomycetaceae</taxon>
        <taxon>Lachancea</taxon>
    </lineage>
</organism>
<accession>A0A1G4JYX6</accession>
<dbReference type="Proteomes" id="UP000191144">
    <property type="component" value="Chromosome F"/>
</dbReference>
<name>A0A1G4JYX6_9SACH</name>